<proteinExistence type="predicted"/>
<keyword evidence="3" id="KW-1185">Reference proteome</keyword>
<name>T1FPD1_HELRO</name>
<dbReference type="GeneID" id="20210678"/>
<reference evidence="1 3" key="2">
    <citation type="journal article" date="2013" name="Nature">
        <title>Insights into bilaterian evolution from three spiralian genomes.</title>
        <authorList>
            <person name="Simakov O."/>
            <person name="Marletaz F."/>
            <person name="Cho S.J."/>
            <person name="Edsinger-Gonzales E."/>
            <person name="Havlak P."/>
            <person name="Hellsten U."/>
            <person name="Kuo D.H."/>
            <person name="Larsson T."/>
            <person name="Lv J."/>
            <person name="Arendt D."/>
            <person name="Savage R."/>
            <person name="Osoegawa K."/>
            <person name="de Jong P."/>
            <person name="Grimwood J."/>
            <person name="Chapman J.A."/>
            <person name="Shapiro H."/>
            <person name="Aerts A."/>
            <person name="Otillar R.P."/>
            <person name="Terry A.Y."/>
            <person name="Boore J.L."/>
            <person name="Grigoriev I.V."/>
            <person name="Lindberg D.R."/>
            <person name="Seaver E.C."/>
            <person name="Weisblat D.A."/>
            <person name="Putnam N.H."/>
            <person name="Rokhsar D.S."/>
        </authorList>
    </citation>
    <scope>NUCLEOTIDE SEQUENCE</scope>
</reference>
<dbReference type="EnsemblMetazoa" id="HelroT187773">
    <property type="protein sequence ID" value="HelroP187773"/>
    <property type="gene ID" value="HelroG187773"/>
</dbReference>
<sequence>MKLNFNKEPFIVIRPVCNNMLTSSATSLPVVSVIKDKTFIHSKFKKSTEAVNATKVNNLSPKKINNQSDVNIIESSQLGEGLKNKIEVKEDLINVVEKDSLGLSMDHSISGVTKLSNKMSTENTNSNLENTEMLQDDVIVVKEVINCATSHRIKLNGNSNTTANTASIFPTDSFVGNPLPTSSLASCYTGESAFVLSKSEFSDLVATPLTPSLPTMMPLSFSVSLYNSLPTSTTTLTSSTTTTPMFPSLLNSTSVLLNQQKSTLLETSQIASEKGYTELVKSENSKAPKYSRLFPQNEEMILKKISASKTTNSTQLNANANELSSTWSNQFIKCTSISNDDDSPTDLSMKTMKKLEEESLLKMMLHLEQSEPLDLSKKVPKEEYNCGFANVSKDCQQQQPLDLTKTPRQPDKDFKPNVTLPMNLTHLLPLAFAMPFSSSLQVSPRQILSPIQQNINMIYNPGSINFPILSFNPTSSCASVKP</sequence>
<evidence type="ECO:0000313" key="1">
    <source>
        <dbReference type="EMBL" id="ESO11986.1"/>
    </source>
</evidence>
<protein>
    <submittedName>
        <fullName evidence="1 2">Uncharacterized protein</fullName>
    </submittedName>
</protein>
<gene>
    <name evidence="2" type="primary">20210678</name>
    <name evidence="1" type="ORF">HELRODRAFT_187773</name>
</gene>
<dbReference type="KEGG" id="hro:HELRODRAFT_187773"/>
<evidence type="ECO:0000313" key="2">
    <source>
        <dbReference type="EnsemblMetazoa" id="HelroP187773"/>
    </source>
</evidence>
<dbReference type="Proteomes" id="UP000015101">
    <property type="component" value="Unassembled WGS sequence"/>
</dbReference>
<evidence type="ECO:0000313" key="3">
    <source>
        <dbReference type="Proteomes" id="UP000015101"/>
    </source>
</evidence>
<dbReference type="EMBL" id="AMQM01000022">
    <property type="status" value="NOT_ANNOTATED_CDS"/>
    <property type="molecule type" value="Genomic_DNA"/>
</dbReference>
<dbReference type="CTD" id="20210678"/>
<reference evidence="3" key="1">
    <citation type="submission" date="2012-12" db="EMBL/GenBank/DDBJ databases">
        <authorList>
            <person name="Hellsten U."/>
            <person name="Grimwood J."/>
            <person name="Chapman J.A."/>
            <person name="Shapiro H."/>
            <person name="Aerts A."/>
            <person name="Otillar R.P."/>
            <person name="Terry A.Y."/>
            <person name="Boore J.L."/>
            <person name="Simakov O."/>
            <person name="Marletaz F."/>
            <person name="Cho S.-J."/>
            <person name="Edsinger-Gonzales E."/>
            <person name="Havlak P."/>
            <person name="Kuo D.-H."/>
            <person name="Larsson T."/>
            <person name="Lv J."/>
            <person name="Arendt D."/>
            <person name="Savage R."/>
            <person name="Osoegawa K."/>
            <person name="de Jong P."/>
            <person name="Lindberg D.R."/>
            <person name="Seaver E.C."/>
            <person name="Weisblat D.A."/>
            <person name="Putnam N.H."/>
            <person name="Grigoriev I.V."/>
            <person name="Rokhsar D.S."/>
        </authorList>
    </citation>
    <scope>NUCLEOTIDE SEQUENCE</scope>
</reference>
<dbReference type="AlphaFoldDB" id="T1FPD1"/>
<dbReference type="EMBL" id="KB095811">
    <property type="protein sequence ID" value="ESO11986.1"/>
    <property type="molecule type" value="Genomic_DNA"/>
</dbReference>
<reference evidence="2" key="3">
    <citation type="submission" date="2015-06" db="UniProtKB">
        <authorList>
            <consortium name="EnsemblMetazoa"/>
        </authorList>
    </citation>
    <scope>IDENTIFICATION</scope>
</reference>
<dbReference type="InParanoid" id="T1FPD1"/>
<dbReference type="RefSeq" id="XP_009008706.1">
    <property type="nucleotide sequence ID" value="XM_009010458.1"/>
</dbReference>
<dbReference type="HOGENOM" id="CLU_566567_0_0_1"/>
<organism evidence="2 3">
    <name type="scientific">Helobdella robusta</name>
    <name type="common">Californian leech</name>
    <dbReference type="NCBI Taxonomy" id="6412"/>
    <lineage>
        <taxon>Eukaryota</taxon>
        <taxon>Metazoa</taxon>
        <taxon>Spiralia</taxon>
        <taxon>Lophotrochozoa</taxon>
        <taxon>Annelida</taxon>
        <taxon>Clitellata</taxon>
        <taxon>Hirudinea</taxon>
        <taxon>Rhynchobdellida</taxon>
        <taxon>Glossiphoniidae</taxon>
        <taxon>Helobdella</taxon>
    </lineage>
</organism>
<accession>T1FPD1</accession>